<dbReference type="GO" id="GO:0003677">
    <property type="term" value="F:DNA binding"/>
    <property type="evidence" value="ECO:0007669"/>
    <property type="project" value="UniProtKB-KW"/>
</dbReference>
<name>A0ABC8L062_ERUVS</name>
<organism evidence="3 4">
    <name type="scientific">Eruca vesicaria subsp. sativa</name>
    <name type="common">Garden rocket</name>
    <name type="synonym">Eruca sativa</name>
    <dbReference type="NCBI Taxonomy" id="29727"/>
    <lineage>
        <taxon>Eukaryota</taxon>
        <taxon>Viridiplantae</taxon>
        <taxon>Streptophyta</taxon>
        <taxon>Embryophyta</taxon>
        <taxon>Tracheophyta</taxon>
        <taxon>Spermatophyta</taxon>
        <taxon>Magnoliopsida</taxon>
        <taxon>eudicotyledons</taxon>
        <taxon>Gunneridae</taxon>
        <taxon>Pentapetalae</taxon>
        <taxon>rosids</taxon>
        <taxon>malvids</taxon>
        <taxon>Brassicales</taxon>
        <taxon>Brassicaceae</taxon>
        <taxon>Brassiceae</taxon>
        <taxon>Eruca</taxon>
    </lineage>
</organism>
<evidence type="ECO:0000256" key="1">
    <source>
        <dbReference type="ARBA" id="ARBA00023125"/>
    </source>
</evidence>
<feature type="region of interest" description="Disordered" evidence="2">
    <location>
        <begin position="1"/>
        <end position="23"/>
    </location>
</feature>
<keyword evidence="1" id="KW-0238">DNA-binding</keyword>
<reference evidence="3 4" key="1">
    <citation type="submission" date="2022-03" db="EMBL/GenBank/DDBJ databases">
        <authorList>
            <person name="Macdonald S."/>
            <person name="Ahmed S."/>
            <person name="Newling K."/>
        </authorList>
    </citation>
    <scope>NUCLEOTIDE SEQUENCE [LARGE SCALE GENOMIC DNA]</scope>
</reference>
<accession>A0ABC8L062</accession>
<dbReference type="EMBL" id="CAKOAT010398488">
    <property type="protein sequence ID" value="CAH8366504.1"/>
    <property type="molecule type" value="Genomic_DNA"/>
</dbReference>
<comment type="caution">
    <text evidence="3">The sequence shown here is derived from an EMBL/GenBank/DDBJ whole genome shotgun (WGS) entry which is preliminary data.</text>
</comment>
<evidence type="ECO:0000313" key="3">
    <source>
        <dbReference type="EMBL" id="CAH8366504.1"/>
    </source>
</evidence>
<keyword evidence="4" id="KW-1185">Reference proteome</keyword>
<evidence type="ECO:0000313" key="4">
    <source>
        <dbReference type="Proteomes" id="UP001642260"/>
    </source>
</evidence>
<dbReference type="Proteomes" id="UP001642260">
    <property type="component" value="Unassembled WGS sequence"/>
</dbReference>
<evidence type="ECO:0000256" key="2">
    <source>
        <dbReference type="SAM" id="MobiDB-lite"/>
    </source>
</evidence>
<protein>
    <submittedName>
        <fullName evidence="3">Uncharacterized protein</fullName>
    </submittedName>
</protein>
<dbReference type="CDD" id="cd11393">
    <property type="entry name" value="bHLH_AtbHLH_like"/>
    <property type="match status" value="1"/>
</dbReference>
<sequence length="130" mass="14904">MGQVPSGGLNRPRDRQPEAVAPLPTVTPSTICKLRLLKMERIKDYMLMEEEFVANQERLEKVEEERSTTVHENHVDKDQLEHGCSILMHNKVRKEKPGDRIAVLHQLTDTTSVLSEAIGYIRFLQSQIEV</sequence>
<gene>
    <name evidence="3" type="ORF">ERUC_LOCUS30615</name>
</gene>
<dbReference type="InterPro" id="IPR045239">
    <property type="entry name" value="bHLH95_bHLH"/>
</dbReference>
<proteinExistence type="predicted"/>
<dbReference type="AlphaFoldDB" id="A0ABC8L062"/>